<dbReference type="InterPro" id="IPR050925">
    <property type="entry name" value="Rhomboid_protease_S54"/>
</dbReference>
<feature type="transmembrane region" description="Helical" evidence="7">
    <location>
        <begin position="275"/>
        <end position="298"/>
    </location>
</feature>
<name>A0AAW1QVG7_9CHLO</name>
<protein>
    <recommendedName>
        <fullName evidence="8">Peptidase S54 rhomboid domain-containing protein</fullName>
    </recommendedName>
</protein>
<evidence type="ECO:0000256" key="6">
    <source>
        <dbReference type="ARBA" id="ARBA00023136"/>
    </source>
</evidence>
<keyword evidence="5 7" id="KW-1133">Transmembrane helix</keyword>
<evidence type="ECO:0000259" key="8">
    <source>
        <dbReference type="Pfam" id="PF01694"/>
    </source>
</evidence>
<dbReference type="InterPro" id="IPR035952">
    <property type="entry name" value="Rhomboid-like_sf"/>
</dbReference>
<evidence type="ECO:0000256" key="4">
    <source>
        <dbReference type="ARBA" id="ARBA00022801"/>
    </source>
</evidence>
<dbReference type="PANTHER" id="PTHR43731:SF14">
    <property type="entry name" value="PRESENILIN-ASSOCIATED RHOMBOID-LIKE PROTEIN, MITOCHONDRIAL"/>
    <property type="match status" value="1"/>
</dbReference>
<dbReference type="GO" id="GO:0016020">
    <property type="term" value="C:membrane"/>
    <property type="evidence" value="ECO:0007669"/>
    <property type="project" value="UniProtKB-SubCell"/>
</dbReference>
<evidence type="ECO:0000256" key="5">
    <source>
        <dbReference type="ARBA" id="ARBA00022989"/>
    </source>
</evidence>
<feature type="domain" description="Peptidase S54 rhomboid" evidence="8">
    <location>
        <begin position="177"/>
        <end position="318"/>
    </location>
</feature>
<dbReference type="EMBL" id="JALJOU010000073">
    <property type="protein sequence ID" value="KAK9825451.1"/>
    <property type="molecule type" value="Genomic_DNA"/>
</dbReference>
<dbReference type="InterPro" id="IPR022764">
    <property type="entry name" value="Peptidase_S54_rhomboid_dom"/>
</dbReference>
<feature type="transmembrane region" description="Helical" evidence="7">
    <location>
        <begin position="215"/>
        <end position="235"/>
    </location>
</feature>
<organism evidence="9 10">
    <name type="scientific">Elliptochloris bilobata</name>
    <dbReference type="NCBI Taxonomy" id="381761"/>
    <lineage>
        <taxon>Eukaryota</taxon>
        <taxon>Viridiplantae</taxon>
        <taxon>Chlorophyta</taxon>
        <taxon>core chlorophytes</taxon>
        <taxon>Trebouxiophyceae</taxon>
        <taxon>Trebouxiophyceae incertae sedis</taxon>
        <taxon>Elliptochloris clade</taxon>
        <taxon>Elliptochloris</taxon>
    </lineage>
</organism>
<comment type="subcellular location">
    <subcellularLocation>
        <location evidence="1">Membrane</location>
        <topology evidence="1">Multi-pass membrane protein</topology>
    </subcellularLocation>
</comment>
<dbReference type="AlphaFoldDB" id="A0AAW1QVG7"/>
<dbReference type="GO" id="GO:0006465">
    <property type="term" value="P:signal peptide processing"/>
    <property type="evidence" value="ECO:0007669"/>
    <property type="project" value="TreeGrafter"/>
</dbReference>
<feature type="transmembrane region" description="Helical" evidence="7">
    <location>
        <begin position="241"/>
        <end position="263"/>
    </location>
</feature>
<keyword evidence="3 7" id="KW-0812">Transmembrane</keyword>
<gene>
    <name evidence="9" type="ORF">WJX81_001933</name>
</gene>
<sequence>MAGQLAARCRQLLSSHTVPALLPSSAHCRQQAAGFSSRPPAQVFYTEIGATQKLAPFVWKPVAFCVGTSAAAFALAAAASNERERSASDMDRLRQRLGLHSPGRRSPEWVQSLPFGLRQGAEELHARWTELRPSVRVVLSVIGVNTGVFLLWRVPLLRGFCNRYLMQALPPQHTRPVTMLTSNFSHSSLLHLGINMLAFWGFGNAMAQELGAEQFLAFYVSAGMASSAASLLGRLRQGSRGGWSLGASGAVYACFAASAMLYPDRKAVLIFLPDVPIAMSTLLPCMMGLDALGAILRWRYLDHLGHLGGALFGVAYASFGIGLWERWCARRLRDG</sequence>
<keyword evidence="6 7" id="KW-0472">Membrane</keyword>
<dbReference type="Proteomes" id="UP001445335">
    <property type="component" value="Unassembled WGS sequence"/>
</dbReference>
<dbReference type="FunFam" id="1.20.1540.10:FF:000012">
    <property type="entry name" value="Rhomboid family protein"/>
    <property type="match status" value="1"/>
</dbReference>
<comment type="caution">
    <text evidence="9">The sequence shown here is derived from an EMBL/GenBank/DDBJ whole genome shotgun (WGS) entry which is preliminary data.</text>
</comment>
<proteinExistence type="inferred from homology"/>
<evidence type="ECO:0000313" key="9">
    <source>
        <dbReference type="EMBL" id="KAK9825451.1"/>
    </source>
</evidence>
<keyword evidence="10" id="KW-1185">Reference proteome</keyword>
<accession>A0AAW1QVG7</accession>
<evidence type="ECO:0000256" key="3">
    <source>
        <dbReference type="ARBA" id="ARBA00022692"/>
    </source>
</evidence>
<dbReference type="SUPFAM" id="SSF144091">
    <property type="entry name" value="Rhomboid-like"/>
    <property type="match status" value="1"/>
</dbReference>
<evidence type="ECO:0000313" key="10">
    <source>
        <dbReference type="Proteomes" id="UP001445335"/>
    </source>
</evidence>
<feature type="transmembrane region" description="Helical" evidence="7">
    <location>
        <begin position="137"/>
        <end position="156"/>
    </location>
</feature>
<reference evidence="9 10" key="1">
    <citation type="journal article" date="2024" name="Nat. Commun.">
        <title>Phylogenomics reveals the evolutionary origins of lichenization in chlorophyte algae.</title>
        <authorList>
            <person name="Puginier C."/>
            <person name="Libourel C."/>
            <person name="Otte J."/>
            <person name="Skaloud P."/>
            <person name="Haon M."/>
            <person name="Grisel S."/>
            <person name="Petersen M."/>
            <person name="Berrin J.G."/>
            <person name="Delaux P.M."/>
            <person name="Dal Grande F."/>
            <person name="Keller J."/>
        </authorList>
    </citation>
    <scope>NUCLEOTIDE SEQUENCE [LARGE SCALE GENOMIC DNA]</scope>
    <source>
        <strain evidence="9 10">SAG 245.80</strain>
    </source>
</reference>
<feature type="transmembrane region" description="Helical" evidence="7">
    <location>
        <begin position="304"/>
        <end position="324"/>
    </location>
</feature>
<comment type="similarity">
    <text evidence="2">Belongs to the peptidase S54 family.</text>
</comment>
<dbReference type="Gene3D" id="1.20.1540.10">
    <property type="entry name" value="Rhomboid-like"/>
    <property type="match status" value="1"/>
</dbReference>
<dbReference type="Pfam" id="PF01694">
    <property type="entry name" value="Rhomboid"/>
    <property type="match status" value="1"/>
</dbReference>
<dbReference type="GO" id="GO:0004252">
    <property type="term" value="F:serine-type endopeptidase activity"/>
    <property type="evidence" value="ECO:0007669"/>
    <property type="project" value="InterPro"/>
</dbReference>
<keyword evidence="4" id="KW-0378">Hydrolase</keyword>
<evidence type="ECO:0000256" key="2">
    <source>
        <dbReference type="ARBA" id="ARBA00009045"/>
    </source>
</evidence>
<evidence type="ECO:0000256" key="1">
    <source>
        <dbReference type="ARBA" id="ARBA00004141"/>
    </source>
</evidence>
<feature type="transmembrane region" description="Helical" evidence="7">
    <location>
        <begin position="184"/>
        <end position="203"/>
    </location>
</feature>
<evidence type="ECO:0000256" key="7">
    <source>
        <dbReference type="SAM" id="Phobius"/>
    </source>
</evidence>
<dbReference type="PANTHER" id="PTHR43731">
    <property type="entry name" value="RHOMBOID PROTEASE"/>
    <property type="match status" value="1"/>
</dbReference>